<dbReference type="KEGG" id="hdi:HDIA_4555"/>
<evidence type="ECO:0000256" key="1">
    <source>
        <dbReference type="ARBA" id="ARBA00006153"/>
    </source>
</evidence>
<dbReference type="PANTHER" id="PTHR32494">
    <property type="entry name" value="ALLANTOATE DEIMINASE-RELATED"/>
    <property type="match status" value="1"/>
</dbReference>
<dbReference type="InterPro" id="IPR010158">
    <property type="entry name" value="Amidase_Cbmase"/>
</dbReference>
<feature type="binding site" evidence="3">
    <location>
        <position position="84"/>
    </location>
    <ligand>
        <name>Zn(2+)</name>
        <dbReference type="ChEBI" id="CHEBI:29105"/>
        <label>1</label>
    </ligand>
</feature>
<protein>
    <submittedName>
        <fullName evidence="5">N-carbamoyl-L-amino acid hydrolase</fullName>
        <ecNumber evidence="5">3.5.1.87</ecNumber>
    </submittedName>
</protein>
<evidence type="ECO:0000259" key="4">
    <source>
        <dbReference type="Pfam" id="PF07687"/>
    </source>
</evidence>
<feature type="binding site" evidence="3">
    <location>
        <position position="130"/>
    </location>
    <ligand>
        <name>Zn(2+)</name>
        <dbReference type="ChEBI" id="CHEBI:29105"/>
        <label>2</label>
    </ligand>
</feature>
<dbReference type="EC" id="3.5.1.87" evidence="5"/>
<dbReference type="Gene3D" id="3.30.70.360">
    <property type="match status" value="1"/>
</dbReference>
<proteinExistence type="inferred from homology"/>
<dbReference type="EMBL" id="LT960614">
    <property type="protein sequence ID" value="SON58096.1"/>
    <property type="molecule type" value="Genomic_DNA"/>
</dbReference>
<dbReference type="NCBIfam" id="NF006771">
    <property type="entry name" value="PRK09290.1-5"/>
    <property type="match status" value="1"/>
</dbReference>
<dbReference type="PIRSF" id="PIRSF001235">
    <property type="entry name" value="Amidase_carbamoylase"/>
    <property type="match status" value="1"/>
</dbReference>
<dbReference type="GO" id="GO:0046872">
    <property type="term" value="F:metal ion binding"/>
    <property type="evidence" value="ECO:0007669"/>
    <property type="project" value="UniProtKB-KW"/>
</dbReference>
<dbReference type="AlphaFoldDB" id="A0A2C9DCV7"/>
<keyword evidence="3" id="KW-0479">Metal-binding</keyword>
<evidence type="ECO:0000313" key="5">
    <source>
        <dbReference type="EMBL" id="SON58096.1"/>
    </source>
</evidence>
<evidence type="ECO:0000256" key="2">
    <source>
        <dbReference type="ARBA" id="ARBA00022801"/>
    </source>
</evidence>
<sequence>MPTSRPEIDPERLRALLAGFNAFGRSSETGGYDRIGYSAADMAVRAWFMAEMERDGLGVRMDAVGNVFGRYGPAEGPVLLVGSHLDTVPDGGAFDGALGVAVALECVRAMKAAGFQPRTAIEVVATAEEEGRFGGMLGSQAIAGVVPPGWVEAAADADGVRLVDALRGCGLDPARVPAAARSARDIVAFLELHIEQGPILEMEGRPVGIVTGISGMGSLAVSLEGVANHSGTTPMDMRSDAFAGLAEIAAGFPALIRAHGTDQTRLTIGKVELKPNFIHTIPGLADFTIILRDTDEAVMRLMEEELGELIADVADKHRLKARVEVRSWLSPVSLDAGLNRLLHDCARDLGLDARSMPSGAGHDAQTMQGLCPSALIFVPSRGGISHAPQEWTDEEDCVTGARLMLEALVRLSVETLAG</sequence>
<dbReference type="Pfam" id="PF07687">
    <property type="entry name" value="M20_dimer"/>
    <property type="match status" value="1"/>
</dbReference>
<dbReference type="SUPFAM" id="SSF55031">
    <property type="entry name" value="Bacterial exopeptidase dimerisation domain"/>
    <property type="match status" value="1"/>
</dbReference>
<dbReference type="InterPro" id="IPR036264">
    <property type="entry name" value="Bact_exopeptidase_dim_dom"/>
</dbReference>
<dbReference type="OrthoDB" id="9808195at2"/>
<evidence type="ECO:0000256" key="3">
    <source>
        <dbReference type="PIRSR" id="PIRSR001235-1"/>
    </source>
</evidence>
<feature type="domain" description="Peptidase M20 dimerisation" evidence="4">
    <location>
        <begin position="212"/>
        <end position="310"/>
    </location>
</feature>
<feature type="binding site" evidence="3">
    <location>
        <position position="95"/>
    </location>
    <ligand>
        <name>Zn(2+)</name>
        <dbReference type="ChEBI" id="CHEBI:29105"/>
        <label>1</label>
    </ligand>
</feature>
<dbReference type="RefSeq" id="WP_099558279.1">
    <property type="nucleotide sequence ID" value="NZ_LT960614.1"/>
</dbReference>
<feature type="binding site" evidence="3">
    <location>
        <position position="386"/>
    </location>
    <ligand>
        <name>Zn(2+)</name>
        <dbReference type="ChEBI" id="CHEBI:29105"/>
        <label>2</label>
    </ligand>
</feature>
<keyword evidence="3" id="KW-0862">Zinc</keyword>
<organism evidence="5 6">
    <name type="scientific">Hartmannibacter diazotrophicus</name>
    <dbReference type="NCBI Taxonomy" id="1482074"/>
    <lineage>
        <taxon>Bacteria</taxon>
        <taxon>Pseudomonadati</taxon>
        <taxon>Pseudomonadota</taxon>
        <taxon>Alphaproteobacteria</taxon>
        <taxon>Hyphomicrobiales</taxon>
        <taxon>Pleomorphomonadaceae</taxon>
        <taxon>Hartmannibacter</taxon>
    </lineage>
</organism>
<dbReference type="GO" id="GO:0050538">
    <property type="term" value="F:N-carbamoyl-L-amino-acid hydrolase activity"/>
    <property type="evidence" value="ECO:0007669"/>
    <property type="project" value="UniProtKB-EC"/>
</dbReference>
<feature type="binding site" evidence="3">
    <location>
        <position position="95"/>
    </location>
    <ligand>
        <name>Zn(2+)</name>
        <dbReference type="ChEBI" id="CHEBI:29105"/>
        <label>2</label>
    </ligand>
</feature>
<dbReference type="PANTHER" id="PTHR32494:SF5">
    <property type="entry name" value="ALLANTOATE AMIDOHYDROLASE"/>
    <property type="match status" value="1"/>
</dbReference>
<dbReference type="InterPro" id="IPR011650">
    <property type="entry name" value="Peptidase_M20_dimer"/>
</dbReference>
<comment type="cofactor">
    <cofactor evidence="3">
        <name>Zn(2+)</name>
        <dbReference type="ChEBI" id="CHEBI:29105"/>
    </cofactor>
    <text evidence="3">Binds 2 Zn(2+) ions per subunit.</text>
</comment>
<dbReference type="InterPro" id="IPR002933">
    <property type="entry name" value="Peptidase_M20"/>
</dbReference>
<comment type="similarity">
    <text evidence="1">Belongs to the peptidase M20 family.</text>
</comment>
<dbReference type="PROSITE" id="PS00758">
    <property type="entry name" value="ARGE_DAPE_CPG2_1"/>
    <property type="match status" value="1"/>
</dbReference>
<accession>A0A2C9DCV7</accession>
<dbReference type="Pfam" id="PF01546">
    <property type="entry name" value="Peptidase_M20"/>
    <property type="match status" value="1"/>
</dbReference>
<keyword evidence="2 5" id="KW-0378">Hydrolase</keyword>
<dbReference type="InterPro" id="IPR001261">
    <property type="entry name" value="ArgE/DapE_CS"/>
</dbReference>
<gene>
    <name evidence="5" type="primary">amaB_3</name>
    <name evidence="5" type="ORF">HDIA_4555</name>
</gene>
<reference evidence="6" key="1">
    <citation type="submission" date="2017-09" db="EMBL/GenBank/DDBJ databases">
        <title>Genome sequence of Nannocystis excedens DSM 71.</title>
        <authorList>
            <person name="Blom J."/>
        </authorList>
    </citation>
    <scope>NUCLEOTIDE SEQUENCE [LARGE SCALE GENOMIC DNA]</scope>
    <source>
        <strain evidence="6">type strain: E19</strain>
    </source>
</reference>
<dbReference type="GO" id="GO:0016813">
    <property type="term" value="F:hydrolase activity, acting on carbon-nitrogen (but not peptide) bonds, in linear amidines"/>
    <property type="evidence" value="ECO:0007669"/>
    <property type="project" value="InterPro"/>
</dbReference>
<dbReference type="CDD" id="cd03884">
    <property type="entry name" value="M20_bAS"/>
    <property type="match status" value="1"/>
</dbReference>
<keyword evidence="6" id="KW-1185">Reference proteome</keyword>
<dbReference type="SUPFAM" id="SSF53187">
    <property type="entry name" value="Zn-dependent exopeptidases"/>
    <property type="match status" value="1"/>
</dbReference>
<dbReference type="Gene3D" id="3.40.630.10">
    <property type="entry name" value="Zn peptidases"/>
    <property type="match status" value="1"/>
</dbReference>
<feature type="binding site" evidence="3">
    <location>
        <position position="193"/>
    </location>
    <ligand>
        <name>Zn(2+)</name>
        <dbReference type="ChEBI" id="CHEBI:29105"/>
        <label>1</label>
    </ligand>
</feature>
<dbReference type="Proteomes" id="UP000223606">
    <property type="component" value="Chromosome 1"/>
</dbReference>
<dbReference type="NCBIfam" id="TIGR01879">
    <property type="entry name" value="hydantase"/>
    <property type="match status" value="1"/>
</dbReference>
<evidence type="ECO:0000313" key="6">
    <source>
        <dbReference type="Proteomes" id="UP000223606"/>
    </source>
</evidence>
<name>A0A2C9DCV7_9HYPH</name>